<feature type="compositionally biased region" description="Low complexity" evidence="3">
    <location>
        <begin position="353"/>
        <end position="375"/>
    </location>
</feature>
<dbReference type="STRING" id="154538.A0A1M2W434"/>
<dbReference type="Proteomes" id="UP000184267">
    <property type="component" value="Unassembled WGS sequence"/>
</dbReference>
<dbReference type="Gene3D" id="6.10.20.40">
    <property type="entry name" value="TEA/ATTS domain"/>
    <property type="match status" value="1"/>
</dbReference>
<dbReference type="Pfam" id="PF01285">
    <property type="entry name" value="TEA"/>
    <property type="match status" value="1"/>
</dbReference>
<dbReference type="InterPro" id="IPR000818">
    <property type="entry name" value="TEA/ATTS_dom"/>
</dbReference>
<feature type="compositionally biased region" description="Polar residues" evidence="3">
    <location>
        <begin position="415"/>
        <end position="425"/>
    </location>
</feature>
<comment type="similarity">
    <text evidence="1">Belongs to the TEC1 family.</text>
</comment>
<feature type="DNA-binding region" description="TEA" evidence="2">
    <location>
        <begin position="33"/>
        <end position="107"/>
    </location>
</feature>
<proteinExistence type="inferred from homology"/>
<dbReference type="AlphaFoldDB" id="A0A1M2W434"/>
<dbReference type="EMBL" id="MNAD01000277">
    <property type="protein sequence ID" value="OJT14563.1"/>
    <property type="molecule type" value="Genomic_DNA"/>
</dbReference>
<comment type="caution">
    <text evidence="5">The sequence shown here is derived from an EMBL/GenBank/DDBJ whole genome shotgun (WGS) entry which is preliminary data.</text>
</comment>
<dbReference type="OMA" id="LAPGYWD"/>
<evidence type="ECO:0000256" key="2">
    <source>
        <dbReference type="PROSITE-ProRule" id="PRU00505"/>
    </source>
</evidence>
<gene>
    <name evidence="5" type="ORF">TRAPUB_8896</name>
</gene>
<protein>
    <recommendedName>
        <fullName evidence="4">TEA domain-containing protein</fullName>
    </recommendedName>
</protein>
<evidence type="ECO:0000313" key="6">
    <source>
        <dbReference type="Proteomes" id="UP000184267"/>
    </source>
</evidence>
<dbReference type="InterPro" id="IPR038096">
    <property type="entry name" value="TEA/ATTS_sf"/>
</dbReference>
<evidence type="ECO:0000313" key="5">
    <source>
        <dbReference type="EMBL" id="OJT14563.1"/>
    </source>
</evidence>
<feature type="domain" description="TEA" evidence="4">
    <location>
        <begin position="33"/>
        <end position="107"/>
    </location>
</feature>
<organism evidence="5 6">
    <name type="scientific">Trametes pubescens</name>
    <name type="common">White-rot fungus</name>
    <dbReference type="NCBI Taxonomy" id="154538"/>
    <lineage>
        <taxon>Eukaryota</taxon>
        <taxon>Fungi</taxon>
        <taxon>Dikarya</taxon>
        <taxon>Basidiomycota</taxon>
        <taxon>Agaricomycotina</taxon>
        <taxon>Agaricomycetes</taxon>
        <taxon>Polyporales</taxon>
        <taxon>Polyporaceae</taxon>
        <taxon>Trametes</taxon>
    </lineage>
</organism>
<reference evidence="5 6" key="1">
    <citation type="submission" date="2016-10" db="EMBL/GenBank/DDBJ databases">
        <title>Genome sequence of the basidiomycete white-rot fungus Trametes pubescens.</title>
        <authorList>
            <person name="Makela M.R."/>
            <person name="Granchi Z."/>
            <person name="Peng M."/>
            <person name="De Vries R.P."/>
            <person name="Grigoriev I."/>
            <person name="Riley R."/>
            <person name="Hilden K."/>
        </authorList>
    </citation>
    <scope>NUCLEOTIDE SEQUENCE [LARGE SCALE GENOMIC DNA]</scope>
    <source>
        <strain evidence="5 6">FBCC735</strain>
    </source>
</reference>
<feature type="compositionally biased region" description="Polar residues" evidence="3">
    <location>
        <begin position="387"/>
        <end position="408"/>
    </location>
</feature>
<name>A0A1M2W434_TRAPU</name>
<evidence type="ECO:0000256" key="1">
    <source>
        <dbReference type="ARBA" id="ARBA00008421"/>
    </source>
</evidence>
<accession>A0A1M2W434</accession>
<evidence type="ECO:0000259" key="4">
    <source>
        <dbReference type="PROSITE" id="PS51088"/>
    </source>
</evidence>
<dbReference type="GO" id="GO:0003700">
    <property type="term" value="F:DNA-binding transcription factor activity"/>
    <property type="evidence" value="ECO:0007669"/>
    <property type="project" value="InterPro"/>
</dbReference>
<feature type="region of interest" description="Disordered" evidence="3">
    <location>
        <begin position="344"/>
        <end position="447"/>
    </location>
</feature>
<dbReference type="SMART" id="SM00426">
    <property type="entry name" value="TEA"/>
    <property type="match status" value="1"/>
</dbReference>
<sequence>MAYNVTPPPTAGPSGSKAFHTILAGRKCYRVSKDKNEVVWPPHLEAALMEGLEKYTPAESKSPRGLSRFPNRNKFIAQYILQKTGQIRSAKQVGSRIQQLRDTSAGKNIMKAISDRHYEMMHPSRQSSSEQDAQGLGVPALTFSGSGAVNMPSSNPPVIQVYISVPPVSPPNTATWPPSSSLSHLPRRTDVTVYNNTYEFVEPRLLRTIDPRVTFMSSSPLPLYSRCNVYRGSTIVHVGDPAMMIVQPMTPDELGMGGFLHYTNLAPGYWDTLCSCDDLSPYSVVQEITKQSPIDPTQKAATVMHIQYQFMQTTSGQSPRSLSPFALNAEFDYDADSGSDIFPLFSGQMSTGSESPLPSDRSSSPSHSIPTGFSSQPISPTGWVPQGQEQWTPFSAAASTHPLSQFPTSGYYDVQQPQHHQSSAYHSGPHQSHQPSPPGQFLGPPSF</sequence>
<dbReference type="PRINTS" id="PR00065">
    <property type="entry name" value="TEADOMAIN"/>
</dbReference>
<keyword evidence="6" id="KW-1185">Reference proteome</keyword>
<dbReference type="OrthoDB" id="10006572at2759"/>
<dbReference type="PROSITE" id="PS51088">
    <property type="entry name" value="TEA_2"/>
    <property type="match status" value="1"/>
</dbReference>
<evidence type="ECO:0000256" key="3">
    <source>
        <dbReference type="SAM" id="MobiDB-lite"/>
    </source>
</evidence>